<keyword evidence="2" id="KW-0810">Translation regulation</keyword>
<dbReference type="EMBL" id="PDCK01000040">
    <property type="protein sequence ID" value="PRQ52992.1"/>
    <property type="molecule type" value="Genomic_DNA"/>
</dbReference>
<reference evidence="5 6" key="1">
    <citation type="journal article" date="2018" name="Nat. Genet.">
        <title>The Rosa genome provides new insights in the design of modern roses.</title>
        <authorList>
            <person name="Bendahmane M."/>
        </authorList>
    </citation>
    <scope>NUCLEOTIDE SEQUENCE [LARGE SCALE GENOMIC DNA]</scope>
    <source>
        <strain evidence="6">cv. Old Blush</strain>
    </source>
</reference>
<comment type="caution">
    <text evidence="5">The sequence shown here is derived from an EMBL/GenBank/DDBJ whole genome shotgun (WGS) entry which is preliminary data.</text>
</comment>
<dbReference type="Gene3D" id="1.25.10.10">
    <property type="entry name" value="Leucine-rich Repeat Variant"/>
    <property type="match status" value="1"/>
</dbReference>
<dbReference type="AlphaFoldDB" id="A0A2P6S2U9"/>
<evidence type="ECO:0000313" key="6">
    <source>
        <dbReference type="Proteomes" id="UP000238479"/>
    </source>
</evidence>
<keyword evidence="3" id="KW-0694">RNA-binding</keyword>
<evidence type="ECO:0000256" key="3">
    <source>
        <dbReference type="ARBA" id="ARBA00022884"/>
    </source>
</evidence>
<evidence type="ECO:0000256" key="4">
    <source>
        <dbReference type="PROSITE-ProRule" id="PRU00317"/>
    </source>
</evidence>
<evidence type="ECO:0000256" key="2">
    <source>
        <dbReference type="ARBA" id="ARBA00022845"/>
    </source>
</evidence>
<protein>
    <submittedName>
        <fullName evidence="5">Putative armadillo-like helical protein</fullName>
    </submittedName>
</protein>
<dbReference type="OMA" id="RNERQIM"/>
<dbReference type="Gramene" id="PRQ52992">
    <property type="protein sequence ID" value="PRQ52992"/>
    <property type="gene ID" value="RchiOBHm_Chr2g0161571"/>
</dbReference>
<dbReference type="GO" id="GO:0003723">
    <property type="term" value="F:RNA binding"/>
    <property type="evidence" value="ECO:0007669"/>
    <property type="project" value="UniProtKB-KW"/>
</dbReference>
<evidence type="ECO:0000256" key="1">
    <source>
        <dbReference type="ARBA" id="ARBA00022737"/>
    </source>
</evidence>
<accession>A0A2P6S2U9</accession>
<dbReference type="STRING" id="74649.A0A2P6S2U9"/>
<organism evidence="5 6">
    <name type="scientific">Rosa chinensis</name>
    <name type="common">China rose</name>
    <dbReference type="NCBI Taxonomy" id="74649"/>
    <lineage>
        <taxon>Eukaryota</taxon>
        <taxon>Viridiplantae</taxon>
        <taxon>Streptophyta</taxon>
        <taxon>Embryophyta</taxon>
        <taxon>Tracheophyta</taxon>
        <taxon>Spermatophyta</taxon>
        <taxon>Magnoliopsida</taxon>
        <taxon>eudicotyledons</taxon>
        <taxon>Gunneridae</taxon>
        <taxon>Pentapetalae</taxon>
        <taxon>rosids</taxon>
        <taxon>fabids</taxon>
        <taxon>Rosales</taxon>
        <taxon>Rosaceae</taxon>
        <taxon>Rosoideae</taxon>
        <taxon>Rosoideae incertae sedis</taxon>
        <taxon>Rosa</taxon>
    </lineage>
</organism>
<dbReference type="Proteomes" id="UP000238479">
    <property type="component" value="Chromosome 2"/>
</dbReference>
<gene>
    <name evidence="5" type="ORF">RchiOBHm_Chr2g0161571</name>
</gene>
<dbReference type="GO" id="GO:0006417">
    <property type="term" value="P:regulation of translation"/>
    <property type="evidence" value="ECO:0007669"/>
    <property type="project" value="UniProtKB-KW"/>
</dbReference>
<sequence>MQKFLDMRNERQIMQLVLKVTKEPGQLARVSLDTHGTREVQKLIETLENGKQVSLTISSLECGFFFFFI</sequence>
<dbReference type="InterPro" id="IPR011989">
    <property type="entry name" value="ARM-like"/>
</dbReference>
<proteinExistence type="predicted"/>
<name>A0A2P6S2U9_ROSCH</name>
<keyword evidence="6" id="KW-1185">Reference proteome</keyword>
<feature type="repeat" description="Pumilio" evidence="4">
    <location>
        <begin position="19"/>
        <end position="58"/>
    </location>
</feature>
<dbReference type="InterPro" id="IPR001313">
    <property type="entry name" value="Pumilio_RNA-bd_rpt"/>
</dbReference>
<evidence type="ECO:0000313" key="5">
    <source>
        <dbReference type="EMBL" id="PRQ52992.1"/>
    </source>
</evidence>
<keyword evidence="1" id="KW-0677">Repeat</keyword>
<dbReference type="PROSITE" id="PS50302">
    <property type="entry name" value="PUM"/>
    <property type="match status" value="1"/>
</dbReference>